<reference evidence="2" key="1">
    <citation type="submission" date="2021-04" db="EMBL/GenBank/DDBJ databases">
        <title>Biosynthetic gene clusters of Dactylosporangioum roseum.</title>
        <authorList>
            <person name="Hartkoorn R.C."/>
            <person name="Beaudoing E."/>
            <person name="Hot D."/>
            <person name="Moureu S."/>
        </authorList>
    </citation>
    <scope>NUCLEOTIDE SEQUENCE</scope>
    <source>
        <strain evidence="2">NRRL B-16295</strain>
    </source>
</reference>
<keyword evidence="3" id="KW-1185">Reference proteome</keyword>
<dbReference type="EMBL" id="CP073721">
    <property type="protein sequence ID" value="UWZ36172.1"/>
    <property type="molecule type" value="Genomic_DNA"/>
</dbReference>
<organism evidence="2 3">
    <name type="scientific">Dactylosporangium roseum</name>
    <dbReference type="NCBI Taxonomy" id="47989"/>
    <lineage>
        <taxon>Bacteria</taxon>
        <taxon>Bacillati</taxon>
        <taxon>Actinomycetota</taxon>
        <taxon>Actinomycetes</taxon>
        <taxon>Micromonosporales</taxon>
        <taxon>Micromonosporaceae</taxon>
        <taxon>Dactylosporangium</taxon>
    </lineage>
</organism>
<dbReference type="Gene3D" id="2.30.110.10">
    <property type="entry name" value="Electron Transport, Fmn-binding Protein, Chain A"/>
    <property type="match status" value="1"/>
</dbReference>
<sequence length="184" mass="20201">MTADDIAAHARQLLDANGYLTLGTVDPSGRPWTSPVYFAASGLREFYWCSQTDAEHSRNLTERPHVSIVVFDSSVAPYHGRALYAVGPACELRGNDLERGLQVYPGPSDRGATALTRDDVTGSSPYRLYRATATDLWVLCPREPGQPCPLHGLAKDHRTRVEEESVLMLQHRAERDPDGSAVAP</sequence>
<evidence type="ECO:0000313" key="2">
    <source>
        <dbReference type="EMBL" id="UWZ36172.1"/>
    </source>
</evidence>
<dbReference type="InterPro" id="IPR011576">
    <property type="entry name" value="Pyridox_Oxase_N"/>
</dbReference>
<name>A0ABY5Z3Y4_9ACTN</name>
<evidence type="ECO:0000313" key="3">
    <source>
        <dbReference type="Proteomes" id="UP001058271"/>
    </source>
</evidence>
<dbReference type="RefSeq" id="WP_260725496.1">
    <property type="nucleotide sequence ID" value="NZ_BAAABS010000031.1"/>
</dbReference>
<gene>
    <name evidence="2" type="ORF">Drose_34810</name>
</gene>
<protein>
    <submittedName>
        <fullName evidence="2">Pyridoxamine 5'-phosphate oxidase family protein</fullName>
    </submittedName>
</protein>
<feature type="domain" description="Pyridoxamine 5'-phosphate oxidase N-terminal" evidence="1">
    <location>
        <begin position="8"/>
        <end position="138"/>
    </location>
</feature>
<dbReference type="SUPFAM" id="SSF50475">
    <property type="entry name" value="FMN-binding split barrel"/>
    <property type="match status" value="1"/>
</dbReference>
<dbReference type="Pfam" id="PF01243">
    <property type="entry name" value="PNPOx_N"/>
    <property type="match status" value="1"/>
</dbReference>
<dbReference type="InterPro" id="IPR012349">
    <property type="entry name" value="Split_barrel_FMN-bd"/>
</dbReference>
<evidence type="ECO:0000259" key="1">
    <source>
        <dbReference type="Pfam" id="PF01243"/>
    </source>
</evidence>
<accession>A0ABY5Z3Y4</accession>
<dbReference type="Proteomes" id="UP001058271">
    <property type="component" value="Chromosome"/>
</dbReference>
<proteinExistence type="predicted"/>